<dbReference type="Proteomes" id="UP000663281">
    <property type="component" value="Chromosome"/>
</dbReference>
<dbReference type="AlphaFoldDB" id="A0A974XJ58"/>
<dbReference type="RefSeq" id="WP_207320697.1">
    <property type="nucleotide sequence ID" value="NZ_CP071501.1"/>
</dbReference>
<accession>A0A974XJ58</accession>
<proteinExistence type="predicted"/>
<reference evidence="1 2" key="1">
    <citation type="submission" date="2021-03" db="EMBL/GenBank/DDBJ databases">
        <title>Novel species identification of genus Shewanella.</title>
        <authorList>
            <person name="Liu G."/>
            <person name="Zhang Q."/>
        </authorList>
    </citation>
    <scope>NUCLEOTIDE SEQUENCE [LARGE SCALE GENOMIC DNA]</scope>
    <source>
        <strain evidence="1 2">FJAT-53726</strain>
    </source>
</reference>
<evidence type="ECO:0000313" key="1">
    <source>
        <dbReference type="EMBL" id="QSX29377.1"/>
    </source>
</evidence>
<dbReference type="KEGG" id="scyp:JYB88_14360"/>
<sequence length="82" mass="9349">MRVKQQSTGDRRAITLTASQNWDRLTNAQRFACYTLGKLGYQLQFVRISGDRRLAITRQQSHLATVDEGGEIDFNPGITLRH</sequence>
<organism evidence="1 2">
    <name type="scientific">Shewanella cyperi</name>
    <dbReference type="NCBI Taxonomy" id="2814292"/>
    <lineage>
        <taxon>Bacteria</taxon>
        <taxon>Pseudomonadati</taxon>
        <taxon>Pseudomonadota</taxon>
        <taxon>Gammaproteobacteria</taxon>
        <taxon>Alteromonadales</taxon>
        <taxon>Shewanellaceae</taxon>
        <taxon>Shewanella</taxon>
    </lineage>
</organism>
<evidence type="ECO:0000313" key="2">
    <source>
        <dbReference type="Proteomes" id="UP000663281"/>
    </source>
</evidence>
<gene>
    <name evidence="1" type="ORF">JYB88_14360</name>
</gene>
<name>A0A974XJ58_9GAMM</name>
<dbReference type="EMBL" id="CP071504">
    <property type="protein sequence ID" value="QSX29377.1"/>
    <property type="molecule type" value="Genomic_DNA"/>
</dbReference>
<protein>
    <submittedName>
        <fullName evidence="1">Uncharacterized protein</fullName>
    </submittedName>
</protein>
<keyword evidence="2" id="KW-1185">Reference proteome</keyword>